<dbReference type="Pfam" id="PF02638">
    <property type="entry name" value="GHL10"/>
    <property type="match status" value="1"/>
</dbReference>
<dbReference type="PANTHER" id="PTHR43405">
    <property type="entry name" value="GLYCOSYL HYDROLASE DIGH"/>
    <property type="match status" value="1"/>
</dbReference>
<feature type="signal peptide" evidence="2">
    <location>
        <begin position="1"/>
        <end position="17"/>
    </location>
</feature>
<dbReference type="InterPro" id="IPR052177">
    <property type="entry name" value="Divisome_Glycosyl_Hydrolase"/>
</dbReference>
<name>A0A518KA71_9BACT</name>
<protein>
    <recommendedName>
        <fullName evidence="3">Glycosyl hydrolase-like 10 domain-containing protein</fullName>
    </recommendedName>
</protein>
<dbReference type="Proteomes" id="UP000316426">
    <property type="component" value="Chromosome"/>
</dbReference>
<dbReference type="InterPro" id="IPR003790">
    <property type="entry name" value="GHL10"/>
</dbReference>
<evidence type="ECO:0000259" key="3">
    <source>
        <dbReference type="Pfam" id="PF02638"/>
    </source>
</evidence>
<dbReference type="SUPFAM" id="SSF51445">
    <property type="entry name" value="(Trans)glycosidases"/>
    <property type="match status" value="1"/>
</dbReference>
<dbReference type="InterPro" id="IPR017853">
    <property type="entry name" value="GH"/>
</dbReference>
<evidence type="ECO:0000256" key="1">
    <source>
        <dbReference type="ARBA" id="ARBA00022729"/>
    </source>
</evidence>
<dbReference type="EMBL" id="CP036349">
    <property type="protein sequence ID" value="QDV74687.1"/>
    <property type="molecule type" value="Genomic_DNA"/>
</dbReference>
<feature type="chain" id="PRO_5022110268" description="Glycosyl hydrolase-like 10 domain-containing protein" evidence="2">
    <location>
        <begin position="18"/>
        <end position="366"/>
    </location>
</feature>
<reference evidence="4 5" key="1">
    <citation type="submission" date="2019-02" db="EMBL/GenBank/DDBJ databases">
        <title>Deep-cultivation of Planctomycetes and their phenomic and genomic characterization uncovers novel biology.</title>
        <authorList>
            <person name="Wiegand S."/>
            <person name="Jogler M."/>
            <person name="Boedeker C."/>
            <person name="Pinto D."/>
            <person name="Vollmers J."/>
            <person name="Rivas-Marin E."/>
            <person name="Kohn T."/>
            <person name="Peeters S.H."/>
            <person name="Heuer A."/>
            <person name="Rast P."/>
            <person name="Oberbeckmann S."/>
            <person name="Bunk B."/>
            <person name="Jeske O."/>
            <person name="Meyerdierks A."/>
            <person name="Storesund J.E."/>
            <person name="Kallscheuer N."/>
            <person name="Luecker S."/>
            <person name="Lage O.M."/>
            <person name="Pohl T."/>
            <person name="Merkel B.J."/>
            <person name="Hornburger P."/>
            <person name="Mueller R.-W."/>
            <person name="Bruemmer F."/>
            <person name="Labrenz M."/>
            <person name="Spormann A.M."/>
            <person name="Op den Camp H."/>
            <person name="Overmann J."/>
            <person name="Amann R."/>
            <person name="Jetten M.S.M."/>
            <person name="Mascher T."/>
            <person name="Medema M.H."/>
            <person name="Devos D.P."/>
            <person name="Kaster A.-K."/>
            <person name="Ovreas L."/>
            <person name="Rohde M."/>
            <person name="Galperin M.Y."/>
            <person name="Jogler C."/>
        </authorList>
    </citation>
    <scope>NUCLEOTIDE SEQUENCE [LARGE SCALE GENOMIC DNA]</scope>
    <source>
        <strain evidence="4 5">Spa11</strain>
    </source>
</reference>
<accession>A0A518KA71</accession>
<evidence type="ECO:0000313" key="4">
    <source>
        <dbReference type="EMBL" id="QDV74687.1"/>
    </source>
</evidence>
<feature type="domain" description="Glycosyl hydrolase-like 10" evidence="3">
    <location>
        <begin position="26"/>
        <end position="320"/>
    </location>
</feature>
<proteinExistence type="predicted"/>
<organism evidence="4 5">
    <name type="scientific">Botrimarina mediterranea</name>
    <dbReference type="NCBI Taxonomy" id="2528022"/>
    <lineage>
        <taxon>Bacteria</taxon>
        <taxon>Pseudomonadati</taxon>
        <taxon>Planctomycetota</taxon>
        <taxon>Planctomycetia</taxon>
        <taxon>Pirellulales</taxon>
        <taxon>Lacipirellulaceae</taxon>
        <taxon>Botrimarina</taxon>
    </lineage>
</organism>
<dbReference type="KEGG" id="bmei:Spa11_28940"/>
<evidence type="ECO:0000313" key="5">
    <source>
        <dbReference type="Proteomes" id="UP000316426"/>
    </source>
</evidence>
<keyword evidence="5" id="KW-1185">Reference proteome</keyword>
<sequence precursor="true">MIHIAPYLACLIGGVLATTTGATSPVRGVWLTNVGSDAMMTRAGLEQVIARCKAVGINTIYPVVWNRGYTLYHSALMEREFGVAMDPQLRGFDPLKELVELAHAEEIRVVAWFEFGFAASYQEPDGGRVLRDRPEWRALDREGDLVSRNGFQWMNAFDPDVQDFLLEMLKEVVSNYAVDGVQGDDRLPACPNTAGYDPKTVAIYRHEHSGAAPPDDFADPVWTQWRADKLSEFVKQTYLELKTLEPDVCVSWAPSVWPWSRNQYLQDWPRWAREGWGDEFCPQVYRRQLDDYRATLGSVKAQVPAEVLPKVYPGVLISLAAGYDLPSPHLRAMIETNRELGFGGEVFFYYEGLRQHAEVFDTIYVD</sequence>
<dbReference type="RefSeq" id="WP_145113306.1">
    <property type="nucleotide sequence ID" value="NZ_CP036349.1"/>
</dbReference>
<keyword evidence="1 2" id="KW-0732">Signal</keyword>
<dbReference type="Gene3D" id="3.20.20.80">
    <property type="entry name" value="Glycosidases"/>
    <property type="match status" value="1"/>
</dbReference>
<gene>
    <name evidence="4" type="ORF">Spa11_28940</name>
</gene>
<evidence type="ECO:0000256" key="2">
    <source>
        <dbReference type="SAM" id="SignalP"/>
    </source>
</evidence>
<dbReference type="AlphaFoldDB" id="A0A518KA71"/>
<dbReference type="PANTHER" id="PTHR43405:SF1">
    <property type="entry name" value="GLYCOSYL HYDROLASE DIGH"/>
    <property type="match status" value="1"/>
</dbReference>